<comment type="caution">
    <text evidence="2">The sequence shown here is derived from an EMBL/GenBank/DDBJ whole genome shotgun (WGS) entry which is preliminary data.</text>
</comment>
<organism evidence="2 3">
    <name type="scientific">Nocardia nova</name>
    <dbReference type="NCBI Taxonomy" id="37330"/>
    <lineage>
        <taxon>Bacteria</taxon>
        <taxon>Bacillati</taxon>
        <taxon>Actinomycetota</taxon>
        <taxon>Actinomycetes</taxon>
        <taxon>Mycobacteriales</taxon>
        <taxon>Nocardiaceae</taxon>
        <taxon>Nocardia</taxon>
    </lineage>
</organism>
<proteinExistence type="predicted"/>
<feature type="region of interest" description="Disordered" evidence="1">
    <location>
        <begin position="52"/>
        <end position="78"/>
    </location>
</feature>
<evidence type="ECO:0000313" key="2">
    <source>
        <dbReference type="EMBL" id="PPJ39024.1"/>
    </source>
</evidence>
<gene>
    <name evidence="2" type="ORF">C5E45_05870</name>
</gene>
<evidence type="ECO:0000256" key="1">
    <source>
        <dbReference type="SAM" id="MobiDB-lite"/>
    </source>
</evidence>
<dbReference type="AlphaFoldDB" id="A0A2S6AV08"/>
<dbReference type="EMBL" id="PSZC01000003">
    <property type="protein sequence ID" value="PPJ39024.1"/>
    <property type="molecule type" value="Genomic_DNA"/>
</dbReference>
<dbReference type="Proteomes" id="UP000239874">
    <property type="component" value="Unassembled WGS sequence"/>
</dbReference>
<evidence type="ECO:0000313" key="3">
    <source>
        <dbReference type="Proteomes" id="UP000239874"/>
    </source>
</evidence>
<name>A0A2S6AV08_9NOCA</name>
<reference evidence="2 3" key="1">
    <citation type="submission" date="2018-02" db="EMBL/GenBank/DDBJ databases">
        <title>8 Nocardia nova and 1 Nocardia cyriacigeorgica strain used for evolution to TMP-SMX.</title>
        <authorList>
            <person name="Mehta H."/>
            <person name="Weng J."/>
            <person name="Shamoo Y."/>
        </authorList>
    </citation>
    <scope>NUCLEOTIDE SEQUENCE [LARGE SCALE GENOMIC DNA]</scope>
    <source>
        <strain evidence="2 3">MDA3139</strain>
    </source>
</reference>
<protein>
    <submittedName>
        <fullName evidence="2">Uncharacterized protein</fullName>
    </submittedName>
</protein>
<sequence length="78" mass="7978">MKWCPGGLRSGQCETGGDVEPGYPIRRRLGHRGAHVGAEVAAVDAVPLGAEPAHQFHPHPADALGAPSGCGSRGSLRS</sequence>
<accession>A0A2S6AV08</accession>